<dbReference type="EMBL" id="JAGGNH010000002">
    <property type="protein sequence ID" value="KAJ0981500.1"/>
    <property type="molecule type" value="Genomic_DNA"/>
</dbReference>
<gene>
    <name evidence="2" type="ORF">J5N97_009755</name>
</gene>
<proteinExistence type="predicted"/>
<reference evidence="2" key="2">
    <citation type="journal article" date="2022" name="Hortic Res">
        <title>The genome of Dioscorea zingiberensis sheds light on the biosynthesis, origin and evolution of the medicinally important diosgenin saponins.</title>
        <authorList>
            <person name="Li Y."/>
            <person name="Tan C."/>
            <person name="Li Z."/>
            <person name="Guo J."/>
            <person name="Li S."/>
            <person name="Chen X."/>
            <person name="Wang C."/>
            <person name="Dai X."/>
            <person name="Yang H."/>
            <person name="Song W."/>
            <person name="Hou L."/>
            <person name="Xu J."/>
            <person name="Tong Z."/>
            <person name="Xu A."/>
            <person name="Yuan X."/>
            <person name="Wang W."/>
            <person name="Yang Q."/>
            <person name="Chen L."/>
            <person name="Sun Z."/>
            <person name="Wang K."/>
            <person name="Pan B."/>
            <person name="Chen J."/>
            <person name="Bao Y."/>
            <person name="Liu F."/>
            <person name="Qi X."/>
            <person name="Gang D.R."/>
            <person name="Wen J."/>
            <person name="Li J."/>
        </authorList>
    </citation>
    <scope>NUCLEOTIDE SEQUENCE</scope>
    <source>
        <strain evidence="2">Dzin_1.0</strain>
    </source>
</reference>
<keyword evidence="3" id="KW-1185">Reference proteome</keyword>
<sequence length="117" mass="13040">MSRFRHKHLVWPHCVEDPGGWRRRTGMVEEIERELDDILLGELQKARADGSHASLSKTVKSQSNPGRAHKNRMGNEMSVDNGGCVEDGNSIIEIHNSFKVSGEVENNGLADKKAFNS</sequence>
<dbReference type="AlphaFoldDB" id="A0A9D5CX28"/>
<feature type="region of interest" description="Disordered" evidence="1">
    <location>
        <begin position="49"/>
        <end position="82"/>
    </location>
</feature>
<dbReference type="Proteomes" id="UP001085076">
    <property type="component" value="Miscellaneous, Linkage group lg02"/>
</dbReference>
<comment type="caution">
    <text evidence="2">The sequence shown here is derived from an EMBL/GenBank/DDBJ whole genome shotgun (WGS) entry which is preliminary data.</text>
</comment>
<name>A0A9D5CX28_9LILI</name>
<evidence type="ECO:0000256" key="1">
    <source>
        <dbReference type="SAM" id="MobiDB-lite"/>
    </source>
</evidence>
<protein>
    <submittedName>
        <fullName evidence="2">Uncharacterized protein</fullName>
    </submittedName>
</protein>
<evidence type="ECO:0000313" key="3">
    <source>
        <dbReference type="Proteomes" id="UP001085076"/>
    </source>
</evidence>
<reference evidence="2" key="1">
    <citation type="submission" date="2021-03" db="EMBL/GenBank/DDBJ databases">
        <authorList>
            <person name="Li Z."/>
            <person name="Yang C."/>
        </authorList>
    </citation>
    <scope>NUCLEOTIDE SEQUENCE</scope>
    <source>
        <strain evidence="2">Dzin_1.0</strain>
        <tissue evidence="2">Leaf</tissue>
    </source>
</reference>
<feature type="compositionally biased region" description="Polar residues" evidence="1">
    <location>
        <begin position="53"/>
        <end position="65"/>
    </location>
</feature>
<evidence type="ECO:0000313" key="2">
    <source>
        <dbReference type="EMBL" id="KAJ0981500.1"/>
    </source>
</evidence>
<accession>A0A9D5CX28</accession>
<organism evidence="2 3">
    <name type="scientific">Dioscorea zingiberensis</name>
    <dbReference type="NCBI Taxonomy" id="325984"/>
    <lineage>
        <taxon>Eukaryota</taxon>
        <taxon>Viridiplantae</taxon>
        <taxon>Streptophyta</taxon>
        <taxon>Embryophyta</taxon>
        <taxon>Tracheophyta</taxon>
        <taxon>Spermatophyta</taxon>
        <taxon>Magnoliopsida</taxon>
        <taxon>Liliopsida</taxon>
        <taxon>Dioscoreales</taxon>
        <taxon>Dioscoreaceae</taxon>
        <taxon>Dioscorea</taxon>
    </lineage>
</organism>